<dbReference type="EMBL" id="MN739998">
    <property type="protein sequence ID" value="QHT82371.1"/>
    <property type="molecule type" value="Genomic_DNA"/>
</dbReference>
<sequence>MPRPINKRKEEEEDEEYTEEPEEETENEDDVDVQTESESVENEDSDNDEVTNDSDELSDAEPVPKEVEESDGEEVLQKFTEKMRNDTILEFHPESISHNYDEVKYFAKITRDASGQIIDNRHKTNPILTKYEKTRILGQRAKQLETGSQTFINPYPVEVVDSYLLAQMEFELGLIPFIIRRPLPGGKSEYWHLNDLEKI</sequence>
<dbReference type="GO" id="GO:0005736">
    <property type="term" value="C:RNA polymerase I complex"/>
    <property type="evidence" value="ECO:0007669"/>
    <property type="project" value="TreeGrafter"/>
</dbReference>
<dbReference type="Pfam" id="PF01192">
    <property type="entry name" value="RNA_pol_Rpb6"/>
    <property type="match status" value="1"/>
</dbReference>
<dbReference type="GO" id="GO:0005665">
    <property type="term" value="C:RNA polymerase II, core complex"/>
    <property type="evidence" value="ECO:0007669"/>
    <property type="project" value="TreeGrafter"/>
</dbReference>
<dbReference type="Gene3D" id="3.90.940.10">
    <property type="match status" value="1"/>
</dbReference>
<dbReference type="GO" id="GO:0005666">
    <property type="term" value="C:RNA polymerase III complex"/>
    <property type="evidence" value="ECO:0007669"/>
    <property type="project" value="TreeGrafter"/>
</dbReference>
<feature type="region of interest" description="Disordered" evidence="3">
    <location>
        <begin position="1"/>
        <end position="73"/>
    </location>
</feature>
<dbReference type="GO" id="GO:0003677">
    <property type="term" value="F:DNA binding"/>
    <property type="evidence" value="ECO:0007669"/>
    <property type="project" value="InterPro"/>
</dbReference>
<keyword evidence="1" id="KW-0240">DNA-directed RNA polymerase</keyword>
<name>A0A6C0HNX2_9ZZZZ</name>
<dbReference type="AlphaFoldDB" id="A0A6C0HNX2"/>
<dbReference type="GO" id="GO:0042797">
    <property type="term" value="P:tRNA transcription by RNA polymerase III"/>
    <property type="evidence" value="ECO:0007669"/>
    <property type="project" value="TreeGrafter"/>
</dbReference>
<feature type="compositionally biased region" description="Acidic residues" evidence="3">
    <location>
        <begin position="11"/>
        <end position="59"/>
    </location>
</feature>
<dbReference type="PANTHER" id="PTHR47227:SF5">
    <property type="entry name" value="DNA-DIRECTED RNA POLYMERASES I, II, AND III SUBUNIT RPABC2"/>
    <property type="match status" value="1"/>
</dbReference>
<dbReference type="GO" id="GO:0006360">
    <property type="term" value="P:transcription by RNA polymerase I"/>
    <property type="evidence" value="ECO:0007669"/>
    <property type="project" value="TreeGrafter"/>
</dbReference>
<accession>A0A6C0HNX2</accession>
<dbReference type="InterPro" id="IPR020708">
    <property type="entry name" value="DNA-dir_RNA_polK_14-18kDa_CS"/>
</dbReference>
<evidence type="ECO:0000256" key="3">
    <source>
        <dbReference type="SAM" id="MobiDB-lite"/>
    </source>
</evidence>
<proteinExistence type="predicted"/>
<evidence type="ECO:0000313" key="4">
    <source>
        <dbReference type="EMBL" id="QHT82371.1"/>
    </source>
</evidence>
<reference evidence="4" key="1">
    <citation type="journal article" date="2020" name="Nature">
        <title>Giant virus diversity and host interactions through global metagenomics.</title>
        <authorList>
            <person name="Schulz F."/>
            <person name="Roux S."/>
            <person name="Paez-Espino D."/>
            <person name="Jungbluth S."/>
            <person name="Walsh D.A."/>
            <person name="Denef V.J."/>
            <person name="McMahon K.D."/>
            <person name="Konstantinidis K.T."/>
            <person name="Eloe-Fadrosh E.A."/>
            <person name="Kyrpides N.C."/>
            <person name="Woyke T."/>
        </authorList>
    </citation>
    <scope>NUCLEOTIDE SEQUENCE</scope>
    <source>
        <strain evidence="4">GVMAG-M-3300023184-161</strain>
    </source>
</reference>
<evidence type="ECO:0000256" key="1">
    <source>
        <dbReference type="ARBA" id="ARBA00022478"/>
    </source>
</evidence>
<dbReference type="SUPFAM" id="SSF63562">
    <property type="entry name" value="RPB6/omega subunit-like"/>
    <property type="match status" value="1"/>
</dbReference>
<organism evidence="4">
    <name type="scientific">viral metagenome</name>
    <dbReference type="NCBI Taxonomy" id="1070528"/>
    <lineage>
        <taxon>unclassified sequences</taxon>
        <taxon>metagenomes</taxon>
        <taxon>organismal metagenomes</taxon>
    </lineage>
</organism>
<keyword evidence="2" id="KW-0804">Transcription</keyword>
<evidence type="ECO:0000256" key="2">
    <source>
        <dbReference type="ARBA" id="ARBA00023163"/>
    </source>
</evidence>
<dbReference type="PROSITE" id="PS01111">
    <property type="entry name" value="RNA_POL_K_14KD"/>
    <property type="match status" value="1"/>
</dbReference>
<protein>
    <recommendedName>
        <fullName evidence="5">DNA-directed RNA polymerase</fullName>
    </recommendedName>
</protein>
<dbReference type="PANTHER" id="PTHR47227">
    <property type="entry name" value="DNA-DIRECTED RNA POLYMERASE SUBUNIT K"/>
    <property type="match status" value="1"/>
</dbReference>
<dbReference type="GO" id="GO:0006366">
    <property type="term" value="P:transcription by RNA polymerase II"/>
    <property type="evidence" value="ECO:0007669"/>
    <property type="project" value="TreeGrafter"/>
</dbReference>
<dbReference type="InterPro" id="IPR036161">
    <property type="entry name" value="RPB6/omega-like_sf"/>
</dbReference>
<evidence type="ECO:0008006" key="5">
    <source>
        <dbReference type="Google" id="ProtNLM"/>
    </source>
</evidence>
<dbReference type="GO" id="GO:0003899">
    <property type="term" value="F:DNA-directed RNA polymerase activity"/>
    <property type="evidence" value="ECO:0007669"/>
    <property type="project" value="InterPro"/>
</dbReference>
<dbReference type="InterPro" id="IPR006110">
    <property type="entry name" value="Pol_omega/Rpo6/RPB6"/>
</dbReference>